<protein>
    <submittedName>
        <fullName evidence="4">RdRp-like protein</fullName>
    </submittedName>
</protein>
<evidence type="ECO:0000313" key="4">
    <source>
        <dbReference type="EMBL" id="AAO21337.1"/>
    </source>
</evidence>
<keyword evidence="3" id="KW-0548">Nucleotidyltransferase</keyword>
<keyword evidence="1" id="KW-0696">RNA-directed RNA polymerase</keyword>
<evidence type="ECO:0000256" key="3">
    <source>
        <dbReference type="ARBA" id="ARBA00022695"/>
    </source>
</evidence>
<dbReference type="InterPro" id="IPR043502">
    <property type="entry name" value="DNA/RNA_pol_sf"/>
</dbReference>
<dbReference type="RefSeq" id="YP_010798871.1">
    <property type="nucleotide sequence ID" value="NC_076521.1"/>
</dbReference>
<dbReference type="SUPFAM" id="SSF56672">
    <property type="entry name" value="DNA/RNA polymerases"/>
    <property type="match status" value="1"/>
</dbReference>
<evidence type="ECO:0000256" key="1">
    <source>
        <dbReference type="ARBA" id="ARBA00022484"/>
    </source>
</evidence>
<sequence>MMKRLTLLQNKSNQLTNNDLSNVGYITMKLFPHWIRLLVWSLQLSPAPYKKFGSRIAVLWKANGVSFTVQYLKECTRIVQHFVSGHPVFVTDVMPIGLAGGLPTIIPGTLRTLLRSKDPSTIRGVLSTLAVYRIMKMPCKLKLESITDPFKGISDTLPKHEVINGLAALGLETPKGKSKHRLTLTNPIIYLLSAGPNHSISMMGIWKDIYAWYISPLFPTLLSFIGRMNRGNVLIDLLRSEVSHWEATGVKPSVSPLELKLGKLAIKEEAAGKARVFAMADSITQSVMAPLNSWVFSKLKGLPMDGTFNQQAPLNRLVQLYKEGLLHDVEFYSYDLSSATDRLPMAFQKQIISVLFGSDFADDWATLLVGRDWYLKDIPYRYSVGQPMGALSSWAMLALSHHVIVQIAAMRVGKLSFTNYALLGDDIVIADKAVATSYHMIMTQILGVEINLSKSLVSSNSFELAKRLVTMDGEVSAVGAKNLLVALKSRWGISSVILDLYNKGLALSEQDLRQRFSSIPTVSKQFGVDKLLWLVLGPFGFIPSKDGLSAFMKLNRSLSLVDMHILLSCVDEAKFDLDKKTWEANIQETVHTLLRFGMLSEPAGFEVFSDFTSSPLYSFIRGQFDNKLSTLVQDKPVRRLIFDGPPLHFTFYTENWCDGLMEHLTKKIQSDSQETVFPSNPFKDDKVILPLRGNNKGISFFKHVLALMAERDPATVMRWM</sequence>
<evidence type="ECO:0000256" key="2">
    <source>
        <dbReference type="ARBA" id="ARBA00022679"/>
    </source>
</evidence>
<evidence type="ECO:0000313" key="5">
    <source>
        <dbReference type="Proteomes" id="UP000830932"/>
    </source>
</evidence>
<organism evidence="4 5">
    <name type="scientific">Sclerotinia homoeocarpa mitovirus</name>
    <dbReference type="NCBI Taxonomy" id="217362"/>
    <lineage>
        <taxon>Viruses</taxon>
        <taxon>Riboviria</taxon>
        <taxon>Orthornavirae</taxon>
        <taxon>Lenarviricota</taxon>
        <taxon>Howeltoviricetes</taxon>
        <taxon>Cryppavirales</taxon>
        <taxon>Mitoviridae</taxon>
        <taxon>Duamitovirus</taxon>
        <taxon>Duamitovirus scho1</taxon>
    </lineage>
</organism>
<dbReference type="PANTHER" id="PTHR34456:SF13">
    <property type="entry name" value="REVERSE TRANSCRIPTASE DOMAIN-CONTAINING PROTEIN"/>
    <property type="match status" value="1"/>
</dbReference>
<accession>A0ABM5LBU4</accession>
<dbReference type="GeneID" id="80537134"/>
<dbReference type="EMBL" id="AY172454">
    <property type="protein sequence ID" value="AAO21337.1"/>
    <property type="molecule type" value="Genomic_RNA"/>
</dbReference>
<dbReference type="Pfam" id="PF05919">
    <property type="entry name" value="Mitovir_RNA_pol"/>
    <property type="match status" value="1"/>
</dbReference>
<reference evidence="4 5" key="1">
    <citation type="submission" date="2002-11" db="EMBL/GenBank/DDBJ databases">
        <title>Hypovirulence-associated dsRNA in Sclerotinia homoeocarpa is conspecific with Ophiostoma novo-ulmi mitovirus 3a-Ld.</title>
        <authorList>
            <person name="Deng F."/>
            <person name="Xu R."/>
            <person name="Boland G.J."/>
        </authorList>
    </citation>
    <scope>NUCLEOTIDE SEQUENCE [LARGE SCALE GENOMIC DNA]</scope>
</reference>
<dbReference type="PANTHER" id="PTHR34456">
    <property type="entry name" value="MITOVIRUS RNA-DEPENDENT RNA POLYMERASE"/>
    <property type="match status" value="1"/>
</dbReference>
<proteinExistence type="predicted"/>
<dbReference type="Proteomes" id="UP000830932">
    <property type="component" value="Segment"/>
</dbReference>
<name>A0ABM5LBU4_9VIRU</name>
<keyword evidence="5" id="KW-1185">Reference proteome</keyword>
<dbReference type="InterPro" id="IPR008686">
    <property type="entry name" value="RNA_pol_mitovir"/>
</dbReference>
<keyword evidence="2" id="KW-0808">Transferase</keyword>